<proteinExistence type="predicted"/>
<protein>
    <submittedName>
        <fullName evidence="1">ALDH2 isoform 5</fullName>
    </submittedName>
</protein>
<gene>
    <name evidence="1" type="ORF">CR201_G0001094</name>
</gene>
<evidence type="ECO:0000313" key="1">
    <source>
        <dbReference type="EMBL" id="PNJ82692.1"/>
    </source>
</evidence>
<accession>A0A2J8XKZ0</accession>
<reference evidence="1" key="1">
    <citation type="submission" date="2017-12" db="EMBL/GenBank/DDBJ databases">
        <title>High-resolution comparative analysis of great ape genomes.</title>
        <authorList>
            <person name="Pollen A."/>
            <person name="Hastie A."/>
            <person name="Hormozdiari F."/>
            <person name="Dougherty M."/>
            <person name="Liu R."/>
            <person name="Chaisson M."/>
            <person name="Hoppe E."/>
            <person name="Hill C."/>
            <person name="Pang A."/>
            <person name="Hillier L."/>
            <person name="Baker C."/>
            <person name="Armstrong J."/>
            <person name="Shendure J."/>
            <person name="Paten B."/>
            <person name="Wilson R."/>
            <person name="Chao H."/>
            <person name="Schneider V."/>
            <person name="Ventura M."/>
            <person name="Kronenberg Z."/>
            <person name="Murali S."/>
            <person name="Gordon D."/>
            <person name="Cantsilieris S."/>
            <person name="Munson K."/>
            <person name="Nelson B."/>
            <person name="Raja A."/>
            <person name="Underwood J."/>
            <person name="Diekhans M."/>
            <person name="Fiddes I."/>
            <person name="Haussler D."/>
            <person name="Eichler E."/>
        </authorList>
    </citation>
    <scope>NUCLEOTIDE SEQUENCE [LARGE SCALE GENOMIC DNA]</scope>
    <source>
        <strain evidence="1">Susie</strain>
    </source>
</reference>
<dbReference type="EMBL" id="NDHI03003364">
    <property type="protein sequence ID" value="PNJ82692.1"/>
    <property type="molecule type" value="Genomic_DNA"/>
</dbReference>
<name>A0A2J8XKZ0_PONAB</name>
<comment type="caution">
    <text evidence="1">The sequence shown here is derived from an EMBL/GenBank/DDBJ whole genome shotgun (WGS) entry which is preliminary data.</text>
</comment>
<sequence length="82" mass="9100">MLRAAARFGPRLGRRLLSAAATQAVPAPNQQPEVFCNQSRLKVSTPDITLLLETIKRKWELGHPPPRPAPPKSFWVKCVISS</sequence>
<organism evidence="1">
    <name type="scientific">Pongo abelii</name>
    <name type="common">Sumatran orangutan</name>
    <name type="synonym">Pongo pygmaeus abelii</name>
    <dbReference type="NCBI Taxonomy" id="9601"/>
    <lineage>
        <taxon>Eukaryota</taxon>
        <taxon>Metazoa</taxon>
        <taxon>Chordata</taxon>
        <taxon>Craniata</taxon>
        <taxon>Vertebrata</taxon>
        <taxon>Euteleostomi</taxon>
        <taxon>Mammalia</taxon>
        <taxon>Eutheria</taxon>
        <taxon>Euarchontoglires</taxon>
        <taxon>Primates</taxon>
        <taxon>Haplorrhini</taxon>
        <taxon>Catarrhini</taxon>
        <taxon>Hominidae</taxon>
        <taxon>Pongo</taxon>
    </lineage>
</organism>
<dbReference type="AlphaFoldDB" id="A0A2J8XKZ0"/>